<evidence type="ECO:0000313" key="1">
    <source>
        <dbReference type="EMBL" id="KAG2108387.1"/>
    </source>
</evidence>
<organism evidence="1 2">
    <name type="scientific">Suillus discolor</name>
    <dbReference type="NCBI Taxonomy" id="1912936"/>
    <lineage>
        <taxon>Eukaryota</taxon>
        <taxon>Fungi</taxon>
        <taxon>Dikarya</taxon>
        <taxon>Basidiomycota</taxon>
        <taxon>Agaricomycotina</taxon>
        <taxon>Agaricomycetes</taxon>
        <taxon>Agaricomycetidae</taxon>
        <taxon>Boletales</taxon>
        <taxon>Suillineae</taxon>
        <taxon>Suillaceae</taxon>
        <taxon>Suillus</taxon>
    </lineage>
</organism>
<protein>
    <recommendedName>
        <fullName evidence="3">DDE Tnp4 domain-containing protein</fullName>
    </recommendedName>
</protein>
<comment type="caution">
    <text evidence="1">The sequence shown here is derived from an EMBL/GenBank/DDBJ whole genome shotgun (WGS) entry which is preliminary data.</text>
</comment>
<reference evidence="1" key="1">
    <citation type="journal article" date="2020" name="New Phytol.">
        <title>Comparative genomics reveals dynamic genome evolution in host specialist ectomycorrhizal fungi.</title>
        <authorList>
            <person name="Lofgren L.A."/>
            <person name="Nguyen N.H."/>
            <person name="Vilgalys R."/>
            <person name="Ruytinx J."/>
            <person name="Liao H.L."/>
            <person name="Branco S."/>
            <person name="Kuo A."/>
            <person name="LaButti K."/>
            <person name="Lipzen A."/>
            <person name="Andreopoulos W."/>
            <person name="Pangilinan J."/>
            <person name="Riley R."/>
            <person name="Hundley H."/>
            <person name="Na H."/>
            <person name="Barry K."/>
            <person name="Grigoriev I.V."/>
            <person name="Stajich J.E."/>
            <person name="Kennedy P.G."/>
        </authorList>
    </citation>
    <scope>NUCLEOTIDE SEQUENCE</scope>
    <source>
        <strain evidence="1">FC423</strain>
    </source>
</reference>
<accession>A0A9P7F6T6</accession>
<evidence type="ECO:0008006" key="3">
    <source>
        <dbReference type="Google" id="ProtNLM"/>
    </source>
</evidence>
<dbReference type="AlphaFoldDB" id="A0A9P7F6T6"/>
<keyword evidence="2" id="KW-1185">Reference proteome</keyword>
<proteinExistence type="predicted"/>
<dbReference type="Proteomes" id="UP000823399">
    <property type="component" value="Unassembled WGS sequence"/>
</dbReference>
<gene>
    <name evidence="1" type="ORF">F5147DRAFT_576725</name>
</gene>
<name>A0A9P7F6T6_9AGAM</name>
<dbReference type="OrthoDB" id="3228141at2759"/>
<evidence type="ECO:0000313" key="2">
    <source>
        <dbReference type="Proteomes" id="UP000823399"/>
    </source>
</evidence>
<dbReference type="RefSeq" id="XP_041292832.1">
    <property type="nucleotide sequence ID" value="XM_041431343.1"/>
</dbReference>
<dbReference type="EMBL" id="JABBWM010000027">
    <property type="protein sequence ID" value="KAG2108387.1"/>
    <property type="molecule type" value="Genomic_DNA"/>
</dbReference>
<sequence length="193" mass="22012">MARNQLPRGPSQMRHVLDVLKPQRSDKFRESFRVSPCTFDKICTKLAPDPVFSNNSQNEQIPLADQLAVALYHFGHDGNGASMQAVADWAGLGKGTVHLITRRVMTAVLRPSFRESAVQFPTADEKELAKSWVEAHSCHAWRNGWCLVDGTLIPLYDRPHWYGESYFDRKSNYSLNVQVFIFIYFICNSVYLS</sequence>
<dbReference type="GeneID" id="64693602"/>